<dbReference type="Proteomes" id="UP000240830">
    <property type="component" value="Unassembled WGS sequence"/>
</dbReference>
<sequence>MATFSQQYDTGRLGNTIATDPADAFILLLCPLHWNELLCIAAEGALLGSQNALSTLGPGVWTFVRFTPEEVRSKSTTRFRCSSS</sequence>
<dbReference type="AlphaFoldDB" id="A0A2H9TJE7"/>
<protein>
    <submittedName>
        <fullName evidence="1">Uncharacterized protein</fullName>
    </submittedName>
</protein>
<keyword evidence="2" id="KW-1185">Reference proteome</keyword>
<comment type="caution">
    <text evidence="1">The sequence shown here is derived from an EMBL/GenBank/DDBJ whole genome shotgun (WGS) entry which is preliminary data.</text>
</comment>
<evidence type="ECO:0000313" key="2">
    <source>
        <dbReference type="Proteomes" id="UP000240830"/>
    </source>
</evidence>
<organism evidence="1 2">
    <name type="scientific">Paramicrosporidium saccamoebae</name>
    <dbReference type="NCBI Taxonomy" id="1246581"/>
    <lineage>
        <taxon>Eukaryota</taxon>
        <taxon>Fungi</taxon>
        <taxon>Fungi incertae sedis</taxon>
        <taxon>Cryptomycota</taxon>
        <taxon>Cryptomycota incertae sedis</taxon>
        <taxon>Paramicrosporidium</taxon>
    </lineage>
</organism>
<gene>
    <name evidence="1" type="ORF">PSACC_02302</name>
</gene>
<dbReference type="EMBL" id="MTSL01000151">
    <property type="protein sequence ID" value="PJF17872.1"/>
    <property type="molecule type" value="Genomic_DNA"/>
</dbReference>
<evidence type="ECO:0000313" key="1">
    <source>
        <dbReference type="EMBL" id="PJF17872.1"/>
    </source>
</evidence>
<proteinExistence type="predicted"/>
<accession>A0A2H9TJE7</accession>
<name>A0A2H9TJE7_9FUNG</name>
<reference evidence="1 2" key="1">
    <citation type="submission" date="2016-10" db="EMBL/GenBank/DDBJ databases">
        <title>The genome of Paramicrosporidium saccamoebae is the missing link in understanding Cryptomycota and Microsporidia evolution.</title>
        <authorList>
            <person name="Quandt C.A."/>
            <person name="Beaudet D."/>
            <person name="Corsaro D."/>
            <person name="Michel R."/>
            <person name="Corradi N."/>
            <person name="James T."/>
        </authorList>
    </citation>
    <scope>NUCLEOTIDE SEQUENCE [LARGE SCALE GENOMIC DNA]</scope>
    <source>
        <strain evidence="1 2">KSL3</strain>
    </source>
</reference>